<dbReference type="Gene3D" id="1.20.5.500">
    <property type="entry name" value="Single helix bin"/>
    <property type="match status" value="1"/>
</dbReference>
<comment type="similarity">
    <text evidence="5">Belongs to the intermediate filament family.</text>
</comment>
<evidence type="ECO:0000313" key="10">
    <source>
        <dbReference type="Proteomes" id="UP000660704"/>
    </source>
</evidence>
<dbReference type="AlphaFoldDB" id="A0A851IZB8"/>
<dbReference type="EMBL" id="WBMY01002974">
    <property type="protein sequence ID" value="NXB71330.1"/>
    <property type="molecule type" value="Genomic_DNA"/>
</dbReference>
<feature type="non-terminal residue" evidence="9">
    <location>
        <position position="1"/>
    </location>
</feature>
<dbReference type="Pfam" id="PF04732">
    <property type="entry name" value="Filament_head"/>
    <property type="match status" value="1"/>
</dbReference>
<comment type="caution">
    <text evidence="9">The sequence shown here is derived from an EMBL/GenBank/DDBJ whole genome shotgun (WGS) entry which is preliminary data.</text>
</comment>
<comment type="subcellular location">
    <subcellularLocation>
        <location evidence="1">Cytoplasm</location>
    </subcellularLocation>
</comment>
<protein>
    <submittedName>
        <fullName evidence="9">GFAP protein</fullName>
    </submittedName>
</protein>
<dbReference type="GO" id="GO:0005200">
    <property type="term" value="F:structural constituent of cytoskeleton"/>
    <property type="evidence" value="ECO:0007669"/>
    <property type="project" value="TreeGrafter"/>
</dbReference>
<name>A0A851IZB8_9PASS</name>
<evidence type="ECO:0000256" key="4">
    <source>
        <dbReference type="ARBA" id="ARBA00023054"/>
    </source>
</evidence>
<dbReference type="GO" id="GO:0005737">
    <property type="term" value="C:cytoplasm"/>
    <property type="evidence" value="ECO:0007669"/>
    <property type="project" value="UniProtKB-SubCell"/>
</dbReference>
<dbReference type="Pfam" id="PF00038">
    <property type="entry name" value="Filament"/>
    <property type="match status" value="2"/>
</dbReference>
<evidence type="ECO:0000256" key="2">
    <source>
        <dbReference type="ARBA" id="ARBA00022490"/>
    </source>
</evidence>
<feature type="non-terminal residue" evidence="9">
    <location>
        <position position="456"/>
    </location>
</feature>
<gene>
    <name evidence="9" type="primary">Gfap</name>
    <name evidence="9" type="ORF">DONATR_R07757</name>
</gene>
<dbReference type="FunFam" id="1.20.5.1160:FF:000001">
    <property type="entry name" value="Keratin type II"/>
    <property type="match status" value="1"/>
</dbReference>
<dbReference type="InterPro" id="IPR006821">
    <property type="entry name" value="Intermed_filament_DNA-bd"/>
</dbReference>
<keyword evidence="10" id="KW-1185">Reference proteome</keyword>
<dbReference type="GO" id="GO:1904714">
    <property type="term" value="P:regulation of chaperone-mediated autophagy"/>
    <property type="evidence" value="ECO:0007669"/>
    <property type="project" value="TreeGrafter"/>
</dbReference>
<feature type="coiled-coil region" evidence="6">
    <location>
        <begin position="87"/>
        <end position="210"/>
    </location>
</feature>
<dbReference type="FunFam" id="1.20.5.500:FF:000001">
    <property type="entry name" value="Type II keratin 23"/>
    <property type="match status" value="1"/>
</dbReference>
<keyword evidence="2" id="KW-0963">Cytoplasm</keyword>
<evidence type="ECO:0000256" key="3">
    <source>
        <dbReference type="ARBA" id="ARBA00022754"/>
    </source>
</evidence>
<evidence type="ECO:0000256" key="7">
    <source>
        <dbReference type="SAM" id="MobiDB-lite"/>
    </source>
</evidence>
<dbReference type="PANTHER" id="PTHR45652">
    <property type="entry name" value="GLIAL FIBRILLARY ACIDIC PROTEIN"/>
    <property type="match status" value="1"/>
</dbReference>
<evidence type="ECO:0000259" key="8">
    <source>
        <dbReference type="PROSITE" id="PS51842"/>
    </source>
</evidence>
<proteinExistence type="inferred from homology"/>
<dbReference type="GO" id="GO:0005882">
    <property type="term" value="C:intermediate filament"/>
    <property type="evidence" value="ECO:0007669"/>
    <property type="project" value="UniProtKB-KW"/>
</dbReference>
<dbReference type="Proteomes" id="UP000660704">
    <property type="component" value="Unassembled WGS sequence"/>
</dbReference>
<organism evidence="9 10">
    <name type="scientific">Donacobius atricapilla</name>
    <dbReference type="NCBI Taxonomy" id="237420"/>
    <lineage>
        <taxon>Eukaryota</taxon>
        <taxon>Metazoa</taxon>
        <taxon>Chordata</taxon>
        <taxon>Craniata</taxon>
        <taxon>Vertebrata</taxon>
        <taxon>Euteleostomi</taxon>
        <taxon>Archelosauria</taxon>
        <taxon>Archosauria</taxon>
        <taxon>Dinosauria</taxon>
        <taxon>Saurischia</taxon>
        <taxon>Theropoda</taxon>
        <taxon>Coelurosauria</taxon>
        <taxon>Aves</taxon>
        <taxon>Neognathae</taxon>
        <taxon>Neoaves</taxon>
        <taxon>Telluraves</taxon>
        <taxon>Australaves</taxon>
        <taxon>Passeriformes</taxon>
        <taxon>Mimidae</taxon>
        <taxon>Donacobius</taxon>
    </lineage>
</organism>
<dbReference type="Gene3D" id="1.20.5.1160">
    <property type="entry name" value="Vasodilator-stimulated phosphoprotein"/>
    <property type="match status" value="1"/>
</dbReference>
<reference evidence="9" key="1">
    <citation type="submission" date="2019-09" db="EMBL/GenBank/DDBJ databases">
        <title>Bird 10,000 Genomes (B10K) Project - Family phase.</title>
        <authorList>
            <person name="Zhang G."/>
        </authorList>
    </citation>
    <scope>NUCLEOTIDE SEQUENCE</scope>
    <source>
        <strain evidence="9">B10K-DU-001-63</strain>
        <tissue evidence="9">Muscle</tissue>
    </source>
</reference>
<dbReference type="GO" id="GO:0045109">
    <property type="term" value="P:intermediate filament organization"/>
    <property type="evidence" value="ECO:0007669"/>
    <property type="project" value="TreeGrafter"/>
</dbReference>
<dbReference type="PANTHER" id="PTHR45652:SF9">
    <property type="entry name" value="GLIAL FIBRILLARY ACIDIC PROTEIN"/>
    <property type="match status" value="1"/>
</dbReference>
<evidence type="ECO:0000256" key="6">
    <source>
        <dbReference type="SAM" id="Coils"/>
    </source>
</evidence>
<keyword evidence="4 6" id="KW-0175">Coiled coil</keyword>
<feature type="coiled-coil region" evidence="6">
    <location>
        <begin position="304"/>
        <end position="391"/>
    </location>
</feature>
<feature type="domain" description="IF rod" evidence="8">
    <location>
        <begin position="83"/>
        <end position="413"/>
    </location>
</feature>
<dbReference type="FunFam" id="1.20.5.170:FF:000002">
    <property type="entry name" value="Type I keratin KA11"/>
    <property type="match status" value="1"/>
</dbReference>
<sequence>TLSRAHRAHPPGMESRRPSSYGRRFGPSMPVYRVLPASPPSRLWAPRSTQLSPRMGPRLGSGKMDFSLAAALNSEFRETRTNERVEMMELNDRFASYIEKVRLLEQQNKVLVVELNQVRDQEPSRAADIYQEELRDLRRRLEHLATAKARLEMERDNLAQDLGSLQQKLQDEVTLRLEAESTLAAYRQDVDNAALARLDLERRVETLQDEITFLHKVHEEVIPLWGWGSWGSGAALTPLSPQELQELQEQLARQRVHVEVDTSKPDLTAALRDIRSQYEAMAASNVQETEEWYKSKFADLTDAAARHAEALRVAKQEANEYRRQLQALTCDLEALRGSNDSLERQLRELEERYALETASYQDTVVRLEEDIHSLKEEMAQHLQDYQDLLNVKLALDIEIAMYRKLLEGEESRITIPVQSFSNLQIRETSLDTKSMSEACVKRSIVVKTVETRDGEV</sequence>
<accession>A0A851IZB8</accession>
<dbReference type="Gene3D" id="1.20.5.170">
    <property type="match status" value="1"/>
</dbReference>
<dbReference type="SUPFAM" id="SSF64593">
    <property type="entry name" value="Intermediate filament protein, coiled coil region"/>
    <property type="match status" value="2"/>
</dbReference>
<keyword evidence="3" id="KW-0403">Intermediate filament</keyword>
<feature type="region of interest" description="Disordered" evidence="7">
    <location>
        <begin position="1"/>
        <end position="24"/>
    </location>
</feature>
<dbReference type="SMART" id="SM01391">
    <property type="entry name" value="Filament"/>
    <property type="match status" value="1"/>
</dbReference>
<dbReference type="GO" id="GO:0042995">
    <property type="term" value="C:cell projection"/>
    <property type="evidence" value="ECO:0007669"/>
    <property type="project" value="TreeGrafter"/>
</dbReference>
<evidence type="ECO:0000256" key="5">
    <source>
        <dbReference type="ARBA" id="ARBA00061646"/>
    </source>
</evidence>
<evidence type="ECO:0000313" key="9">
    <source>
        <dbReference type="EMBL" id="NXB71330.1"/>
    </source>
</evidence>
<evidence type="ECO:0000256" key="1">
    <source>
        <dbReference type="ARBA" id="ARBA00004496"/>
    </source>
</evidence>
<dbReference type="PROSITE" id="PS51842">
    <property type="entry name" value="IF_ROD_2"/>
    <property type="match status" value="1"/>
</dbReference>
<dbReference type="InterPro" id="IPR039008">
    <property type="entry name" value="IF_rod_dom"/>
</dbReference>
<dbReference type="InterPro" id="IPR050405">
    <property type="entry name" value="Intermediate_filament"/>
</dbReference>